<gene>
    <name evidence="2" type="ORF">SGQ83_14620</name>
</gene>
<reference evidence="2 3" key="1">
    <citation type="submission" date="2023-11" db="EMBL/GenBank/DDBJ databases">
        <title>Unpublished Manusciprt.</title>
        <authorList>
            <person name="Saticioglu I.B."/>
            <person name="Ay H."/>
            <person name="Ajmi N."/>
            <person name="Altun S."/>
            <person name="Duman M."/>
        </authorList>
    </citation>
    <scope>NUCLEOTIDE SEQUENCE [LARGE SCALE GENOMIC DNA]</scope>
    <source>
        <strain evidence="2 3">Fl-318</strain>
    </source>
</reference>
<accession>A0ABU4RF81</accession>
<feature type="domain" description="Methyltransferase" evidence="1">
    <location>
        <begin position="40"/>
        <end position="128"/>
    </location>
</feature>
<proteinExistence type="predicted"/>
<organism evidence="2 3">
    <name type="scientific">Flavobacterium cupriresistens</name>
    <dbReference type="NCBI Taxonomy" id="2893885"/>
    <lineage>
        <taxon>Bacteria</taxon>
        <taxon>Pseudomonadati</taxon>
        <taxon>Bacteroidota</taxon>
        <taxon>Flavobacteriia</taxon>
        <taxon>Flavobacteriales</taxon>
        <taxon>Flavobacteriaceae</taxon>
        <taxon>Flavobacterium</taxon>
    </lineage>
</organism>
<keyword evidence="2" id="KW-0489">Methyltransferase</keyword>
<dbReference type="RefSeq" id="WP_230004213.1">
    <property type="nucleotide sequence ID" value="NZ_CP087134.1"/>
</dbReference>
<dbReference type="Proteomes" id="UP001273350">
    <property type="component" value="Unassembled WGS sequence"/>
</dbReference>
<dbReference type="SUPFAM" id="SSF53335">
    <property type="entry name" value="S-adenosyl-L-methionine-dependent methyltransferases"/>
    <property type="match status" value="1"/>
</dbReference>
<dbReference type="GO" id="GO:0008168">
    <property type="term" value="F:methyltransferase activity"/>
    <property type="evidence" value="ECO:0007669"/>
    <property type="project" value="UniProtKB-KW"/>
</dbReference>
<dbReference type="CDD" id="cd02440">
    <property type="entry name" value="AdoMet_MTases"/>
    <property type="match status" value="1"/>
</dbReference>
<evidence type="ECO:0000313" key="2">
    <source>
        <dbReference type="EMBL" id="MDX6190593.1"/>
    </source>
</evidence>
<dbReference type="Pfam" id="PF13649">
    <property type="entry name" value="Methyltransf_25"/>
    <property type="match status" value="1"/>
</dbReference>
<dbReference type="Gene3D" id="3.40.50.150">
    <property type="entry name" value="Vaccinia Virus protein VP39"/>
    <property type="match status" value="1"/>
</dbReference>
<keyword evidence="3" id="KW-1185">Reference proteome</keyword>
<dbReference type="EC" id="2.1.-.-" evidence="2"/>
<name>A0ABU4RF81_9FLAO</name>
<evidence type="ECO:0000259" key="1">
    <source>
        <dbReference type="Pfam" id="PF13649"/>
    </source>
</evidence>
<protein>
    <submittedName>
        <fullName evidence="2">Class I SAM-dependent methyltransferase</fullName>
        <ecNumber evidence="2">2.1.-.-</ecNumber>
    </submittedName>
</protein>
<dbReference type="InterPro" id="IPR029063">
    <property type="entry name" value="SAM-dependent_MTases_sf"/>
</dbReference>
<keyword evidence="2" id="KW-0808">Transferase</keyword>
<evidence type="ECO:0000313" key="3">
    <source>
        <dbReference type="Proteomes" id="UP001273350"/>
    </source>
</evidence>
<dbReference type="EMBL" id="JAWXVI010000007">
    <property type="protein sequence ID" value="MDX6190593.1"/>
    <property type="molecule type" value="Genomic_DNA"/>
</dbReference>
<dbReference type="GO" id="GO:0032259">
    <property type="term" value="P:methylation"/>
    <property type="evidence" value="ECO:0007669"/>
    <property type="project" value="UniProtKB-KW"/>
</dbReference>
<sequence>MNQKWDERYKNTEFAYGTAPNLFFKEWLPKFKPGSILMPADGEGRNGVFAAQLNWTVTSFDLSTEGQLKALKLAKENNVTLEYNVGDLEELEFEKESFDAIGLIYAHFSAETKSKLHKKLNEYLKPGGLIIFEAFSKSHLHFKKANPKVGGPDAIADLFSKEEIQADFENYEILLLEEEEIILNEGQFHIGKGAVIRFVGRKDMSL</sequence>
<comment type="caution">
    <text evidence="2">The sequence shown here is derived from an EMBL/GenBank/DDBJ whole genome shotgun (WGS) entry which is preliminary data.</text>
</comment>
<dbReference type="InterPro" id="IPR041698">
    <property type="entry name" value="Methyltransf_25"/>
</dbReference>